<sequence>MDPQQREQLRTALIAYGADLTRFEDTDLDILWHNRYRDVRGLQDATREGLKAAGLPYGLIDHILKRQGAAAGLGLGSPADAGEFKIFRTILEQLNKVEANQRMQGEQLNKMQANQRMQEEKLKFTSRIALANLKEAFRPPSSTESHDSSADFRARVAKFYGVSDKMKCMVLGKELPAGFLVARHLVAEGCKYAGVMMGIIWNSAIEHEYNDLRICFSYDGLGGSFMLHVLDKSLLPVQLSSVGRHRDNPDFAEVLGNVTFGDLHNKPVDFTGVDSMRPFKRALAEHAKLALVHQVKTYPDGFDPQMYNFNDWSEHEGNEEFVRTWLNNLDTGSVWEGGTSVDPEESVDDEKVDC</sequence>
<evidence type="ECO:0000256" key="2">
    <source>
        <dbReference type="SAM" id="MobiDB-lite"/>
    </source>
</evidence>
<dbReference type="EMBL" id="BMAR01000002">
    <property type="protein sequence ID" value="GFR41594.1"/>
    <property type="molecule type" value="Genomic_DNA"/>
</dbReference>
<protein>
    <submittedName>
        <fullName evidence="3">Uncharacterized protein</fullName>
    </submittedName>
</protein>
<feature type="coiled-coil region" evidence="1">
    <location>
        <begin position="96"/>
        <end position="123"/>
    </location>
</feature>
<evidence type="ECO:0000313" key="4">
    <source>
        <dbReference type="Proteomes" id="UP001054857"/>
    </source>
</evidence>
<name>A0AAD3DGW0_9CHLO</name>
<comment type="caution">
    <text evidence="3">The sequence shown here is derived from an EMBL/GenBank/DDBJ whole genome shotgun (WGS) entry which is preliminary data.</text>
</comment>
<evidence type="ECO:0000313" key="3">
    <source>
        <dbReference type="EMBL" id="GFR41594.1"/>
    </source>
</evidence>
<organism evidence="3 4">
    <name type="scientific">Astrephomene gubernaculifera</name>
    <dbReference type="NCBI Taxonomy" id="47775"/>
    <lineage>
        <taxon>Eukaryota</taxon>
        <taxon>Viridiplantae</taxon>
        <taxon>Chlorophyta</taxon>
        <taxon>core chlorophytes</taxon>
        <taxon>Chlorophyceae</taxon>
        <taxon>CS clade</taxon>
        <taxon>Chlamydomonadales</taxon>
        <taxon>Astrephomenaceae</taxon>
        <taxon>Astrephomene</taxon>
    </lineage>
</organism>
<gene>
    <name evidence="3" type="ORF">Agub_g2317</name>
</gene>
<feature type="region of interest" description="Disordered" evidence="2">
    <location>
        <begin position="335"/>
        <end position="354"/>
    </location>
</feature>
<keyword evidence="1" id="KW-0175">Coiled coil</keyword>
<feature type="compositionally biased region" description="Acidic residues" evidence="2">
    <location>
        <begin position="342"/>
        <end position="354"/>
    </location>
</feature>
<dbReference type="AlphaFoldDB" id="A0AAD3DGW0"/>
<keyword evidence="4" id="KW-1185">Reference proteome</keyword>
<proteinExistence type="predicted"/>
<dbReference type="Proteomes" id="UP001054857">
    <property type="component" value="Unassembled WGS sequence"/>
</dbReference>
<accession>A0AAD3DGW0</accession>
<evidence type="ECO:0000256" key="1">
    <source>
        <dbReference type="SAM" id="Coils"/>
    </source>
</evidence>
<reference evidence="3 4" key="1">
    <citation type="journal article" date="2021" name="Sci. Rep.">
        <title>Genome sequencing of the multicellular alga Astrephomene provides insights into convergent evolution of germ-soma differentiation.</title>
        <authorList>
            <person name="Yamashita S."/>
            <person name="Yamamoto K."/>
            <person name="Matsuzaki R."/>
            <person name="Suzuki S."/>
            <person name="Yamaguchi H."/>
            <person name="Hirooka S."/>
            <person name="Minakuchi Y."/>
            <person name="Miyagishima S."/>
            <person name="Kawachi M."/>
            <person name="Toyoda A."/>
            <person name="Nozaki H."/>
        </authorList>
    </citation>
    <scope>NUCLEOTIDE SEQUENCE [LARGE SCALE GENOMIC DNA]</scope>
    <source>
        <strain evidence="3 4">NIES-4017</strain>
    </source>
</reference>